<evidence type="ECO:0000259" key="8">
    <source>
        <dbReference type="PROSITE" id="PS51635"/>
    </source>
</evidence>
<dbReference type="GO" id="GO:0046486">
    <property type="term" value="P:glycerolipid metabolic process"/>
    <property type="evidence" value="ECO:0007669"/>
    <property type="project" value="UniProtKB-ARBA"/>
</dbReference>
<feature type="short sequence motif" description="GXGXXG" evidence="7">
    <location>
        <begin position="506"/>
        <end position="511"/>
    </location>
</feature>
<sequence length="977" mass="109574">MATQNKWIRLVQTKHQITLIEHKDAYASLPLIQPKTFCQTPALIMLIGKTSKSIALNNFLNGENSESNSQGAIGLCADPLTYKEDSPLIYVDCDLHNFPLERDSEYHRGDMIRHPILWPELDVDTMTTEAIVSRLYIRLVAPFSSVICFFGSDHGGMRATARRLASWTISKPPSDLPSDAAPRVLVVVETTCATFNTKAAEQKLFQYITEESYKMYGLIDFEQVKSNLERHFQDIKIIYVEGRLGRSKQAAEVLRERIILEASKAQRARTDHNALLTFGHFQAFFHLACSHFSSSSLPFQFVLASRLRNPVSHGFSKHLDELLRLTPTEDALWGVSVPLLASALVLDSCRPGMHVFPATTVFSQLYQETCEIAIQQCEVTKSIRDVLARFMKLVRVHFEQLYKSLAFTSTTASRSHRLRLLDLKTQLSAFRSHTTCLCCLMRMPEKVFTCGHGLCDTCVQVFGTALKREPYSYLINLCLLCGANNRNRKFRYQPPTAGLRILCLDGGGIKGIIPLVVLVHIQQELGIDCLFQDLFDSVYGTSSGGLITLGIFLMMWSPQECLSKFEELSHKAFDRWRVSRQRVQDLIVSYFTDCLYKTSSVENAFLSAFGSKRGSNTKVAVTATTARETTPCIFANYNGIGRRVSNSGETFIPKKNMQCVNLRTGYNLVRSVVPDQDISIKDASKAIKGLGTFQDGGLEHNNPIHLAMWEKRVIWPTAGEPDLVLSLGTGASSTTSEDTGSPIRDGYPRRLLHSFLQNIDGEKAWRRFKNTLSSDIEDRYHRINISFDGPGPDLDDVSMIGKLKEQATQWIRTDCHPQAVTAADYLLASLFYFELDGMPVYRENQFECTGQILCRLHGSSPGLIGLTRRLISTSATFLIGGRPITCFDLPEAPLTCFSQFKKKVQFTVLNTHDIIDITIKGITMQPRHISGFPRTVNDLIDAQGLDGSFGYAAHIIREKSDTLPDLPVNRKRGADMI</sequence>
<name>A0A9P8I3D5_9PEZI</name>
<feature type="active site" description="Proton acceptor" evidence="7">
    <location>
        <position position="695"/>
    </location>
</feature>
<keyword evidence="4" id="KW-0862">Zinc</keyword>
<dbReference type="GO" id="GO:0016042">
    <property type="term" value="P:lipid catabolic process"/>
    <property type="evidence" value="ECO:0007669"/>
    <property type="project" value="UniProtKB-UniRule"/>
</dbReference>
<gene>
    <name evidence="9" type="ORF">FGG08_003145</name>
</gene>
<feature type="domain" description="PNPLA" evidence="8">
    <location>
        <begin position="502"/>
        <end position="708"/>
    </location>
</feature>
<dbReference type="AlphaFoldDB" id="A0A9P8I3D5"/>
<dbReference type="PROSITE" id="PS51635">
    <property type="entry name" value="PNPLA"/>
    <property type="match status" value="1"/>
</dbReference>
<dbReference type="OrthoDB" id="194358at2759"/>
<evidence type="ECO:0000256" key="5">
    <source>
        <dbReference type="ARBA" id="ARBA00022963"/>
    </source>
</evidence>
<evidence type="ECO:0000256" key="1">
    <source>
        <dbReference type="ARBA" id="ARBA00022723"/>
    </source>
</evidence>
<keyword evidence="1" id="KW-0479">Metal-binding</keyword>
<accession>A0A9P8I3D5</accession>
<dbReference type="SUPFAM" id="SSF52151">
    <property type="entry name" value="FabD/lysophospholipase-like"/>
    <property type="match status" value="1"/>
</dbReference>
<dbReference type="EMBL" id="JAGHQL010000053">
    <property type="protein sequence ID" value="KAH0542474.1"/>
    <property type="molecule type" value="Genomic_DNA"/>
</dbReference>
<dbReference type="InterPro" id="IPR017907">
    <property type="entry name" value="Znf_RING_CS"/>
</dbReference>
<dbReference type="Gene3D" id="3.40.1090.10">
    <property type="entry name" value="Cytosolic phospholipase A2 catalytic domain"/>
    <property type="match status" value="1"/>
</dbReference>
<feature type="short sequence motif" description="GXSXG" evidence="7">
    <location>
        <begin position="540"/>
        <end position="544"/>
    </location>
</feature>
<evidence type="ECO:0000313" key="9">
    <source>
        <dbReference type="EMBL" id="KAH0542474.1"/>
    </source>
</evidence>
<evidence type="ECO:0000256" key="4">
    <source>
        <dbReference type="ARBA" id="ARBA00022833"/>
    </source>
</evidence>
<dbReference type="InterPro" id="IPR002641">
    <property type="entry name" value="PNPLA_dom"/>
</dbReference>
<organism evidence="9 10">
    <name type="scientific">Glutinoglossum americanum</name>
    <dbReference type="NCBI Taxonomy" id="1670608"/>
    <lineage>
        <taxon>Eukaryota</taxon>
        <taxon>Fungi</taxon>
        <taxon>Dikarya</taxon>
        <taxon>Ascomycota</taxon>
        <taxon>Pezizomycotina</taxon>
        <taxon>Geoglossomycetes</taxon>
        <taxon>Geoglossales</taxon>
        <taxon>Geoglossaceae</taxon>
        <taxon>Glutinoglossum</taxon>
    </lineage>
</organism>
<keyword evidence="10" id="KW-1185">Reference proteome</keyword>
<dbReference type="Proteomes" id="UP000698800">
    <property type="component" value="Unassembled WGS sequence"/>
</dbReference>
<dbReference type="CDD" id="cd07199">
    <property type="entry name" value="Pat17_PNPLA8_PNPLA9_like"/>
    <property type="match status" value="1"/>
</dbReference>
<reference evidence="9" key="1">
    <citation type="submission" date="2021-03" db="EMBL/GenBank/DDBJ databases">
        <title>Comparative genomics and phylogenomic investigation of the class Geoglossomycetes provide insights into ecological specialization and systematics.</title>
        <authorList>
            <person name="Melie T."/>
            <person name="Pirro S."/>
            <person name="Miller A.N."/>
            <person name="Quandt A."/>
        </authorList>
    </citation>
    <scope>NUCLEOTIDE SEQUENCE</scope>
    <source>
        <strain evidence="9">GBOQ0MN5Z8</strain>
    </source>
</reference>
<dbReference type="PANTHER" id="PTHR24185:SF1">
    <property type="entry name" value="CALCIUM-INDEPENDENT PHOSPHOLIPASE A2-GAMMA"/>
    <property type="match status" value="1"/>
</dbReference>
<feature type="short sequence motif" description="DGA/G" evidence="7">
    <location>
        <begin position="695"/>
        <end position="697"/>
    </location>
</feature>
<keyword evidence="3 7" id="KW-0378">Hydrolase</keyword>
<evidence type="ECO:0000313" key="10">
    <source>
        <dbReference type="Proteomes" id="UP000698800"/>
    </source>
</evidence>
<dbReference type="Pfam" id="PF01734">
    <property type="entry name" value="Patatin"/>
    <property type="match status" value="1"/>
</dbReference>
<dbReference type="InterPro" id="IPR016035">
    <property type="entry name" value="Acyl_Trfase/lysoPLipase"/>
</dbReference>
<keyword evidence="2" id="KW-0863">Zinc-finger</keyword>
<dbReference type="GO" id="GO:0047499">
    <property type="term" value="F:calcium-independent phospholipase A2 activity"/>
    <property type="evidence" value="ECO:0007669"/>
    <property type="project" value="TreeGrafter"/>
</dbReference>
<evidence type="ECO:0000256" key="3">
    <source>
        <dbReference type="ARBA" id="ARBA00022801"/>
    </source>
</evidence>
<comment type="caution">
    <text evidence="9">The sequence shown here is derived from an EMBL/GenBank/DDBJ whole genome shotgun (WGS) entry which is preliminary data.</text>
</comment>
<dbReference type="GO" id="GO:0016020">
    <property type="term" value="C:membrane"/>
    <property type="evidence" value="ECO:0007669"/>
    <property type="project" value="TreeGrafter"/>
</dbReference>
<evidence type="ECO:0000256" key="6">
    <source>
        <dbReference type="ARBA" id="ARBA00023098"/>
    </source>
</evidence>
<evidence type="ECO:0000256" key="7">
    <source>
        <dbReference type="PROSITE-ProRule" id="PRU01161"/>
    </source>
</evidence>
<dbReference type="GO" id="GO:0008270">
    <property type="term" value="F:zinc ion binding"/>
    <property type="evidence" value="ECO:0007669"/>
    <property type="project" value="UniProtKB-KW"/>
</dbReference>
<dbReference type="PROSITE" id="PS00518">
    <property type="entry name" value="ZF_RING_1"/>
    <property type="match status" value="1"/>
</dbReference>
<protein>
    <recommendedName>
        <fullName evidence="8">PNPLA domain-containing protein</fullName>
    </recommendedName>
</protein>
<dbReference type="PANTHER" id="PTHR24185">
    <property type="entry name" value="CALCIUM-INDEPENDENT PHOSPHOLIPASE A2-GAMMA"/>
    <property type="match status" value="1"/>
</dbReference>
<dbReference type="GO" id="GO:0019369">
    <property type="term" value="P:arachidonate metabolic process"/>
    <property type="evidence" value="ECO:0007669"/>
    <property type="project" value="TreeGrafter"/>
</dbReference>
<proteinExistence type="predicted"/>
<feature type="active site" description="Nucleophile" evidence="7">
    <location>
        <position position="542"/>
    </location>
</feature>
<keyword evidence="5 7" id="KW-0442">Lipid degradation</keyword>
<keyword evidence="6 7" id="KW-0443">Lipid metabolism</keyword>
<evidence type="ECO:0000256" key="2">
    <source>
        <dbReference type="ARBA" id="ARBA00022771"/>
    </source>
</evidence>